<dbReference type="RefSeq" id="WP_172144806.1">
    <property type="nucleotide sequence ID" value="NZ_JAAIIJ010000013.1"/>
</dbReference>
<evidence type="ECO:0000256" key="1">
    <source>
        <dbReference type="SAM" id="MobiDB-lite"/>
    </source>
</evidence>
<organism evidence="3 4">
    <name type="scientific">Bifidobacterium panos</name>
    <dbReference type="NCBI Taxonomy" id="2675321"/>
    <lineage>
        <taxon>Bacteria</taxon>
        <taxon>Bacillati</taxon>
        <taxon>Actinomycetota</taxon>
        <taxon>Actinomycetes</taxon>
        <taxon>Bifidobacteriales</taxon>
        <taxon>Bifidobacteriaceae</taxon>
        <taxon>Bifidobacterium</taxon>
    </lineage>
</organism>
<name>A0ABX1T093_9BIFI</name>
<feature type="compositionally biased region" description="Basic and acidic residues" evidence="1">
    <location>
        <begin position="219"/>
        <end position="228"/>
    </location>
</feature>
<evidence type="ECO:0008006" key="5">
    <source>
        <dbReference type="Google" id="ProtNLM"/>
    </source>
</evidence>
<feature type="transmembrane region" description="Helical" evidence="2">
    <location>
        <begin position="6"/>
        <end position="25"/>
    </location>
</feature>
<protein>
    <recommendedName>
        <fullName evidence="5">Magnesium transporter</fullName>
    </recommendedName>
</protein>
<keyword evidence="2" id="KW-1133">Transmembrane helix</keyword>
<feature type="transmembrane region" description="Helical" evidence="2">
    <location>
        <begin position="122"/>
        <end position="141"/>
    </location>
</feature>
<proteinExistence type="predicted"/>
<sequence>MGYDSLSTIIVLVIVLMGIAVWLPARTRKGMKWTQEHRADKYSTSLHLVDEHSGTRFSDGDTRMEGIVMQSNVGHISAQRVAEVRRLRHEAIRRRRFIAISLAVITVLVLVCAFVFHFSPWFALIPAVLLGAVLALGARAAKHAREWERKVALDAKRSAAAAVPSGAKPAAIERGEQRPVAAREKKPAAHTPEEPDTEVMEQREIHTALRKAQIEKREAFERRGKVEQASEPSEADAQSSVSSVSSVSSSSPSPATPDAAASPEQDLISFSLGSSDSEAAAPESLEIKSTRQVAKAEPVDTVEHEMLSAEAKVETEPGDPAEVEAFHLTERQAEVTAPAATSDSLGIGLEAILTRRKA</sequence>
<feature type="transmembrane region" description="Helical" evidence="2">
    <location>
        <begin position="97"/>
        <end position="116"/>
    </location>
</feature>
<feature type="region of interest" description="Disordered" evidence="1">
    <location>
        <begin position="219"/>
        <end position="298"/>
    </location>
</feature>
<evidence type="ECO:0000313" key="3">
    <source>
        <dbReference type="EMBL" id="NMN02078.1"/>
    </source>
</evidence>
<evidence type="ECO:0000256" key="2">
    <source>
        <dbReference type="SAM" id="Phobius"/>
    </source>
</evidence>
<comment type="caution">
    <text evidence="3">The sequence shown here is derived from an EMBL/GenBank/DDBJ whole genome shotgun (WGS) entry which is preliminary data.</text>
</comment>
<keyword evidence="2" id="KW-0812">Transmembrane</keyword>
<accession>A0ABX1T093</accession>
<dbReference type="Proteomes" id="UP000553756">
    <property type="component" value="Unassembled WGS sequence"/>
</dbReference>
<reference evidence="3 4" key="1">
    <citation type="submission" date="2020-02" db="EMBL/GenBank/DDBJ databases">
        <title>Characterization of phylogenetic diversity of novel bifidobacterial species isolated in Czech ZOOs.</title>
        <authorList>
            <person name="Lugli G.A."/>
            <person name="Vera N.B."/>
            <person name="Ventura M."/>
        </authorList>
    </citation>
    <scope>NUCLEOTIDE SEQUENCE [LARGE SCALE GENOMIC DNA]</scope>
    <source>
        <strain evidence="3 4">DSM 109963</strain>
    </source>
</reference>
<gene>
    <name evidence="3" type="ORF">G1C94_0700</name>
</gene>
<evidence type="ECO:0000313" key="4">
    <source>
        <dbReference type="Proteomes" id="UP000553756"/>
    </source>
</evidence>
<keyword evidence="4" id="KW-1185">Reference proteome</keyword>
<feature type="compositionally biased region" description="Low complexity" evidence="1">
    <location>
        <begin position="235"/>
        <end position="263"/>
    </location>
</feature>
<feature type="compositionally biased region" description="Basic and acidic residues" evidence="1">
    <location>
        <begin position="171"/>
        <end position="193"/>
    </location>
</feature>
<feature type="region of interest" description="Disordered" evidence="1">
    <location>
        <begin position="164"/>
        <end position="201"/>
    </location>
</feature>
<keyword evidence="2" id="KW-0472">Membrane</keyword>
<dbReference type="EMBL" id="JAAIIJ010000013">
    <property type="protein sequence ID" value="NMN02078.1"/>
    <property type="molecule type" value="Genomic_DNA"/>
</dbReference>